<proteinExistence type="predicted"/>
<evidence type="ECO:0000313" key="3">
    <source>
        <dbReference type="Proteomes" id="UP000094527"/>
    </source>
</evidence>
<name>A0A1D2MIX2_ORCCI</name>
<gene>
    <name evidence="2" type="ORF">Ocin01_13731</name>
</gene>
<keyword evidence="1" id="KW-0472">Membrane</keyword>
<evidence type="ECO:0000313" key="2">
    <source>
        <dbReference type="EMBL" id="ODM92950.1"/>
    </source>
</evidence>
<keyword evidence="1" id="KW-1133">Transmembrane helix</keyword>
<sequence>MGKVDFLGKVYAWTVIAVILVGTFVLVGMNWYKEHHMDGNMATETPDDQTHKLNSSLMSKNITKVESILVAISTTDSPLNVTEVPEVLQVVEVRKNGTITKGRVKRESHDNQWNLHLINLVVERISPNDKLEQQHLKSNLLNHSFTH</sequence>
<dbReference type="Proteomes" id="UP000094527">
    <property type="component" value="Unassembled WGS sequence"/>
</dbReference>
<comment type="caution">
    <text evidence="2">The sequence shown here is derived from an EMBL/GenBank/DDBJ whole genome shotgun (WGS) entry which is preliminary data.</text>
</comment>
<accession>A0A1D2MIX2</accession>
<dbReference type="AlphaFoldDB" id="A0A1D2MIX2"/>
<feature type="transmembrane region" description="Helical" evidence="1">
    <location>
        <begin position="12"/>
        <end position="32"/>
    </location>
</feature>
<keyword evidence="3" id="KW-1185">Reference proteome</keyword>
<evidence type="ECO:0000256" key="1">
    <source>
        <dbReference type="SAM" id="Phobius"/>
    </source>
</evidence>
<protein>
    <submittedName>
        <fullName evidence="2">Uncharacterized protein</fullName>
    </submittedName>
</protein>
<reference evidence="2 3" key="1">
    <citation type="journal article" date="2016" name="Genome Biol. Evol.">
        <title>Gene Family Evolution Reflects Adaptation to Soil Environmental Stressors in the Genome of the Collembolan Orchesella cincta.</title>
        <authorList>
            <person name="Faddeeva-Vakhrusheva A."/>
            <person name="Derks M.F."/>
            <person name="Anvar S.Y."/>
            <person name="Agamennone V."/>
            <person name="Suring W."/>
            <person name="Smit S."/>
            <person name="van Straalen N.M."/>
            <person name="Roelofs D."/>
        </authorList>
    </citation>
    <scope>NUCLEOTIDE SEQUENCE [LARGE SCALE GENOMIC DNA]</scope>
    <source>
        <tissue evidence="2">Mixed pool</tissue>
    </source>
</reference>
<organism evidence="2 3">
    <name type="scientific">Orchesella cincta</name>
    <name type="common">Springtail</name>
    <name type="synonym">Podura cincta</name>
    <dbReference type="NCBI Taxonomy" id="48709"/>
    <lineage>
        <taxon>Eukaryota</taxon>
        <taxon>Metazoa</taxon>
        <taxon>Ecdysozoa</taxon>
        <taxon>Arthropoda</taxon>
        <taxon>Hexapoda</taxon>
        <taxon>Collembola</taxon>
        <taxon>Entomobryomorpha</taxon>
        <taxon>Entomobryoidea</taxon>
        <taxon>Orchesellidae</taxon>
        <taxon>Orchesellinae</taxon>
        <taxon>Orchesella</taxon>
    </lineage>
</organism>
<dbReference type="EMBL" id="LJIJ01001110">
    <property type="protein sequence ID" value="ODM92950.1"/>
    <property type="molecule type" value="Genomic_DNA"/>
</dbReference>
<keyword evidence="1" id="KW-0812">Transmembrane</keyword>